<accession>A0AAD6ZBC4</accession>
<evidence type="ECO:0000313" key="2">
    <source>
        <dbReference type="Proteomes" id="UP001218218"/>
    </source>
</evidence>
<organism evidence="1 2">
    <name type="scientific">Mycena albidolilacea</name>
    <dbReference type="NCBI Taxonomy" id="1033008"/>
    <lineage>
        <taxon>Eukaryota</taxon>
        <taxon>Fungi</taxon>
        <taxon>Dikarya</taxon>
        <taxon>Basidiomycota</taxon>
        <taxon>Agaricomycotina</taxon>
        <taxon>Agaricomycetes</taxon>
        <taxon>Agaricomycetidae</taxon>
        <taxon>Agaricales</taxon>
        <taxon>Marasmiineae</taxon>
        <taxon>Mycenaceae</taxon>
        <taxon>Mycena</taxon>
    </lineage>
</organism>
<comment type="caution">
    <text evidence="1">The sequence shown here is derived from an EMBL/GenBank/DDBJ whole genome shotgun (WGS) entry which is preliminary data.</text>
</comment>
<evidence type="ECO:0000313" key="1">
    <source>
        <dbReference type="EMBL" id="KAJ7314813.1"/>
    </source>
</evidence>
<reference evidence="1" key="1">
    <citation type="submission" date="2023-03" db="EMBL/GenBank/DDBJ databases">
        <title>Massive genome expansion in bonnet fungi (Mycena s.s.) driven by repeated elements and novel gene families across ecological guilds.</title>
        <authorList>
            <consortium name="Lawrence Berkeley National Laboratory"/>
            <person name="Harder C.B."/>
            <person name="Miyauchi S."/>
            <person name="Viragh M."/>
            <person name="Kuo A."/>
            <person name="Thoen E."/>
            <person name="Andreopoulos B."/>
            <person name="Lu D."/>
            <person name="Skrede I."/>
            <person name="Drula E."/>
            <person name="Henrissat B."/>
            <person name="Morin E."/>
            <person name="Kohler A."/>
            <person name="Barry K."/>
            <person name="LaButti K."/>
            <person name="Morin E."/>
            <person name="Salamov A."/>
            <person name="Lipzen A."/>
            <person name="Mereny Z."/>
            <person name="Hegedus B."/>
            <person name="Baldrian P."/>
            <person name="Stursova M."/>
            <person name="Weitz H."/>
            <person name="Taylor A."/>
            <person name="Grigoriev I.V."/>
            <person name="Nagy L.G."/>
            <person name="Martin F."/>
            <person name="Kauserud H."/>
        </authorList>
    </citation>
    <scope>NUCLEOTIDE SEQUENCE</scope>
    <source>
        <strain evidence="1">CBHHK002</strain>
    </source>
</reference>
<sequence length="290" mass="32924">MVVQRSFFPPLSIAPAACPVLANKRSNYCAAFAADLIDGLSSHMLTDFSRLHVTTNPELFLDNSNFRYSHIRRSASPSPSDAYLLRPKLWILPQFRSGARPLYAEALKTPVNTYSYIEQNSYYIEWFISAAVKRRLVAVHHFFNRRAQTAVSSFVFLLLEDVHRVLLDYGSTKIFVPVHRIKRSFPSNAFEEGDQHTESQQCADKNVLSARNDPVCIPPELGTSTTDYAFRRCSVRLNTQPPGPARWHSMPAYWLYFFHGAPEDHLLPRAIANCDSHNFPLGVSNGFWVG</sequence>
<protein>
    <submittedName>
        <fullName evidence="1">Uncharacterized protein</fullName>
    </submittedName>
</protein>
<gene>
    <name evidence="1" type="ORF">DFH08DRAFT_821143</name>
</gene>
<dbReference type="EMBL" id="JARIHO010000065">
    <property type="protein sequence ID" value="KAJ7314813.1"/>
    <property type="molecule type" value="Genomic_DNA"/>
</dbReference>
<keyword evidence="2" id="KW-1185">Reference proteome</keyword>
<dbReference type="Proteomes" id="UP001218218">
    <property type="component" value="Unassembled WGS sequence"/>
</dbReference>
<proteinExistence type="predicted"/>
<dbReference type="AlphaFoldDB" id="A0AAD6ZBC4"/>
<name>A0AAD6ZBC4_9AGAR</name>